<sequence length="114" mass="11712">MSGNGLPDDAAAAACTRPILLGPERLARLAELGVLVLRVVDDSTTDDADAVDVDGTYREFWADTGSAALLARPDHYLHGVAADAADVADLVDDFLARLPRSAVAVPAGSVAGAR</sequence>
<evidence type="ECO:0000313" key="2">
    <source>
        <dbReference type="Proteomes" id="UP001595947"/>
    </source>
</evidence>
<keyword evidence="2" id="KW-1185">Reference proteome</keyword>
<comment type="caution">
    <text evidence="1">The sequence shown here is derived from an EMBL/GenBank/DDBJ whole genome shotgun (WGS) entry which is preliminary data.</text>
</comment>
<dbReference type="RefSeq" id="WP_378036681.1">
    <property type="nucleotide sequence ID" value="NZ_JBHSIV010000013.1"/>
</dbReference>
<name>A0ABV9YMZ7_9PSEU</name>
<accession>A0ABV9YMZ7</accession>
<protein>
    <submittedName>
        <fullName evidence="1">Uncharacterized protein</fullName>
    </submittedName>
</protein>
<gene>
    <name evidence="1" type="ORF">ACFPBZ_14020</name>
</gene>
<evidence type="ECO:0000313" key="1">
    <source>
        <dbReference type="EMBL" id="MFC5063332.1"/>
    </source>
</evidence>
<organism evidence="1 2">
    <name type="scientific">Actinomycetospora atypica</name>
    <dbReference type="NCBI Taxonomy" id="1290095"/>
    <lineage>
        <taxon>Bacteria</taxon>
        <taxon>Bacillati</taxon>
        <taxon>Actinomycetota</taxon>
        <taxon>Actinomycetes</taxon>
        <taxon>Pseudonocardiales</taxon>
        <taxon>Pseudonocardiaceae</taxon>
        <taxon>Actinomycetospora</taxon>
    </lineage>
</organism>
<proteinExistence type="predicted"/>
<dbReference type="Proteomes" id="UP001595947">
    <property type="component" value="Unassembled WGS sequence"/>
</dbReference>
<dbReference type="EMBL" id="JBHSIV010000013">
    <property type="protein sequence ID" value="MFC5063332.1"/>
    <property type="molecule type" value="Genomic_DNA"/>
</dbReference>
<reference evidence="2" key="1">
    <citation type="journal article" date="2019" name="Int. J. Syst. Evol. Microbiol.">
        <title>The Global Catalogue of Microorganisms (GCM) 10K type strain sequencing project: providing services to taxonomists for standard genome sequencing and annotation.</title>
        <authorList>
            <consortium name="The Broad Institute Genomics Platform"/>
            <consortium name="The Broad Institute Genome Sequencing Center for Infectious Disease"/>
            <person name="Wu L."/>
            <person name="Ma J."/>
        </authorList>
    </citation>
    <scope>NUCLEOTIDE SEQUENCE [LARGE SCALE GENOMIC DNA]</scope>
    <source>
        <strain evidence="2">CGMCC 4.7093</strain>
    </source>
</reference>